<dbReference type="PANTHER" id="PTHR30589">
    <property type="entry name" value="PROLIPOPROTEIN DIACYLGLYCERYL TRANSFERASE"/>
    <property type="match status" value="1"/>
</dbReference>
<evidence type="ECO:0000256" key="6">
    <source>
        <dbReference type="ARBA" id="ARBA00023136"/>
    </source>
</evidence>
<dbReference type="EMBL" id="JAAQPH010000028">
    <property type="protein sequence ID" value="NIA71941.1"/>
    <property type="molecule type" value="Genomic_DNA"/>
</dbReference>
<evidence type="ECO:0000256" key="3">
    <source>
        <dbReference type="ARBA" id="ARBA00022679"/>
    </source>
</evidence>
<protein>
    <recommendedName>
        <fullName evidence="7">Phosphatidylglycerol--prolipoprotein diacylglyceryl transferase</fullName>
        <ecNumber evidence="7">2.5.1.145</ecNumber>
    </recommendedName>
</protein>
<dbReference type="Pfam" id="PF01790">
    <property type="entry name" value="LGT"/>
    <property type="match status" value="1"/>
</dbReference>
<evidence type="ECO:0000313" key="9">
    <source>
        <dbReference type="Proteomes" id="UP000761264"/>
    </source>
</evidence>
<comment type="caution">
    <text evidence="8">The sequence shown here is derived from an EMBL/GenBank/DDBJ whole genome shotgun (WGS) entry which is preliminary data.</text>
</comment>
<keyword evidence="4 7" id="KW-0812">Transmembrane</keyword>
<dbReference type="NCBIfam" id="TIGR00544">
    <property type="entry name" value="lgt"/>
    <property type="match status" value="1"/>
</dbReference>
<keyword evidence="2 7" id="KW-1003">Cell membrane</keyword>
<organism evidence="8 9">
    <name type="scientific">Pelagibius litoralis</name>
    <dbReference type="NCBI Taxonomy" id="374515"/>
    <lineage>
        <taxon>Bacteria</taxon>
        <taxon>Pseudomonadati</taxon>
        <taxon>Pseudomonadota</taxon>
        <taxon>Alphaproteobacteria</taxon>
        <taxon>Rhodospirillales</taxon>
        <taxon>Rhodovibrionaceae</taxon>
        <taxon>Pelagibius</taxon>
    </lineage>
</organism>
<feature type="transmembrane region" description="Helical" evidence="7">
    <location>
        <begin position="214"/>
        <end position="233"/>
    </location>
</feature>
<keyword evidence="9" id="KW-1185">Reference proteome</keyword>
<feature type="transmembrane region" description="Helical" evidence="7">
    <location>
        <begin position="20"/>
        <end position="45"/>
    </location>
</feature>
<dbReference type="AlphaFoldDB" id="A0A967KI55"/>
<evidence type="ECO:0000256" key="1">
    <source>
        <dbReference type="ARBA" id="ARBA00007150"/>
    </source>
</evidence>
<dbReference type="GO" id="GO:0008961">
    <property type="term" value="F:phosphatidylglycerol-prolipoprotein diacylglyceryl transferase activity"/>
    <property type="evidence" value="ECO:0007669"/>
    <property type="project" value="UniProtKB-UniRule"/>
</dbReference>
<dbReference type="PANTHER" id="PTHR30589:SF0">
    <property type="entry name" value="PHOSPHATIDYLGLYCEROL--PROLIPOPROTEIN DIACYLGLYCERYL TRANSFERASE"/>
    <property type="match status" value="1"/>
</dbReference>
<keyword evidence="3 7" id="KW-0808">Transferase</keyword>
<dbReference type="GO" id="GO:0042158">
    <property type="term" value="P:lipoprotein biosynthetic process"/>
    <property type="evidence" value="ECO:0007669"/>
    <property type="project" value="UniProtKB-UniRule"/>
</dbReference>
<dbReference type="HAMAP" id="MF_01147">
    <property type="entry name" value="Lgt"/>
    <property type="match status" value="1"/>
</dbReference>
<comment type="function">
    <text evidence="7">Catalyzes the transfer of the diacylglyceryl group from phosphatidylglycerol to the sulfhydryl group of the N-terminal cysteine of a prolipoprotein, the first step in the formation of mature lipoproteins.</text>
</comment>
<dbReference type="PROSITE" id="PS01311">
    <property type="entry name" value="LGT"/>
    <property type="match status" value="1"/>
</dbReference>
<dbReference type="RefSeq" id="WP_167230381.1">
    <property type="nucleotide sequence ID" value="NZ_JAAQPH010000028.1"/>
</dbReference>
<name>A0A967KI55_9PROT</name>
<feature type="transmembrane region" description="Helical" evidence="7">
    <location>
        <begin position="66"/>
        <end position="86"/>
    </location>
</feature>
<keyword evidence="6 7" id="KW-0472">Membrane</keyword>
<dbReference type="Proteomes" id="UP000761264">
    <property type="component" value="Unassembled WGS sequence"/>
</dbReference>
<feature type="transmembrane region" description="Helical" evidence="7">
    <location>
        <begin position="130"/>
        <end position="151"/>
    </location>
</feature>
<evidence type="ECO:0000256" key="4">
    <source>
        <dbReference type="ARBA" id="ARBA00022692"/>
    </source>
</evidence>
<accession>A0A967KI55</accession>
<reference evidence="8" key="1">
    <citation type="submission" date="2020-03" db="EMBL/GenBank/DDBJ databases">
        <title>Genome of Pelagibius litoralis DSM 21314T.</title>
        <authorList>
            <person name="Wang G."/>
        </authorList>
    </citation>
    <scope>NUCLEOTIDE SEQUENCE</scope>
    <source>
        <strain evidence="8">DSM 21314</strain>
    </source>
</reference>
<comment type="pathway">
    <text evidence="7">Protein modification; lipoprotein biosynthesis (diacylglyceryl transfer).</text>
</comment>
<evidence type="ECO:0000256" key="2">
    <source>
        <dbReference type="ARBA" id="ARBA00022475"/>
    </source>
</evidence>
<comment type="subcellular location">
    <subcellularLocation>
        <location evidence="7">Cell membrane</location>
        <topology evidence="7">Multi-pass membrane protein</topology>
    </subcellularLocation>
</comment>
<gene>
    <name evidence="7" type="primary">lgt</name>
    <name evidence="8" type="ORF">HBA54_25405</name>
</gene>
<dbReference type="EC" id="2.5.1.145" evidence="7"/>
<comment type="catalytic activity">
    <reaction evidence="7">
        <text>L-cysteinyl-[prolipoprotein] + a 1,2-diacyl-sn-glycero-3-phospho-(1'-sn-glycerol) = an S-1,2-diacyl-sn-glyceryl-L-cysteinyl-[prolipoprotein] + sn-glycerol 1-phosphate + H(+)</text>
        <dbReference type="Rhea" id="RHEA:56712"/>
        <dbReference type="Rhea" id="RHEA-COMP:14679"/>
        <dbReference type="Rhea" id="RHEA-COMP:14680"/>
        <dbReference type="ChEBI" id="CHEBI:15378"/>
        <dbReference type="ChEBI" id="CHEBI:29950"/>
        <dbReference type="ChEBI" id="CHEBI:57685"/>
        <dbReference type="ChEBI" id="CHEBI:64716"/>
        <dbReference type="ChEBI" id="CHEBI:140658"/>
        <dbReference type="EC" id="2.5.1.145"/>
    </reaction>
</comment>
<evidence type="ECO:0000256" key="5">
    <source>
        <dbReference type="ARBA" id="ARBA00022989"/>
    </source>
</evidence>
<feature type="transmembrane region" description="Helical" evidence="7">
    <location>
        <begin position="253"/>
        <end position="272"/>
    </location>
</feature>
<feature type="binding site" evidence="7">
    <location>
        <position position="149"/>
    </location>
    <ligand>
        <name>a 1,2-diacyl-sn-glycero-3-phospho-(1'-sn-glycerol)</name>
        <dbReference type="ChEBI" id="CHEBI:64716"/>
    </ligand>
</feature>
<dbReference type="InterPro" id="IPR001640">
    <property type="entry name" value="Lgt"/>
</dbReference>
<proteinExistence type="inferred from homology"/>
<comment type="similarity">
    <text evidence="1 7">Belongs to the Lgt family.</text>
</comment>
<keyword evidence="5 7" id="KW-1133">Transmembrane helix</keyword>
<sequence length="276" mass="30865">MAETLSPTFLVLQHPNFDQVAFSIWIFDVRWYALAYIAGLLLAWLYCRWMTKLPPRRLKPIDFDDFLLWATLGVVLGGRLGYVLFYKPGYYLQNPLEILVIWQGGMSFHGGMLGVLAAILLFTRSRGVSYFTLSDIVGAATPIGLCLGRIANFVNGELYGRAADASTLPWAMIFPHPGAGPIARHPSQIYEALLEGVLLFIILYIMVRRGALQRTGLVSGVFMMGYAVTRSTAELFREPDDFLGFIVEGITMGQLLSFPMFLVGLIVTVWALRRRA</sequence>
<evidence type="ECO:0000313" key="8">
    <source>
        <dbReference type="EMBL" id="NIA71941.1"/>
    </source>
</evidence>
<dbReference type="GO" id="GO:0005886">
    <property type="term" value="C:plasma membrane"/>
    <property type="evidence" value="ECO:0007669"/>
    <property type="project" value="UniProtKB-SubCell"/>
</dbReference>
<evidence type="ECO:0000256" key="7">
    <source>
        <dbReference type="HAMAP-Rule" id="MF_01147"/>
    </source>
</evidence>
<feature type="transmembrane region" description="Helical" evidence="7">
    <location>
        <begin position="98"/>
        <end position="123"/>
    </location>
</feature>
<feature type="transmembrane region" description="Helical" evidence="7">
    <location>
        <begin position="189"/>
        <end position="207"/>
    </location>
</feature>